<organism evidence="3 4">
    <name type="scientific">Cellulomonas cellasea</name>
    <dbReference type="NCBI Taxonomy" id="43670"/>
    <lineage>
        <taxon>Bacteria</taxon>
        <taxon>Bacillati</taxon>
        <taxon>Actinomycetota</taxon>
        <taxon>Actinomycetes</taxon>
        <taxon>Micrococcales</taxon>
        <taxon>Cellulomonadaceae</taxon>
        <taxon>Cellulomonas</taxon>
    </lineage>
</organism>
<feature type="transmembrane region" description="Helical" evidence="2">
    <location>
        <begin position="75"/>
        <end position="101"/>
    </location>
</feature>
<comment type="caution">
    <text evidence="3">The sequence shown here is derived from an EMBL/GenBank/DDBJ whole genome shotgun (WGS) entry which is preliminary data.</text>
</comment>
<dbReference type="EMBL" id="JACHVX010000005">
    <property type="protein sequence ID" value="MBB2924540.1"/>
    <property type="molecule type" value="Genomic_DNA"/>
</dbReference>
<dbReference type="AlphaFoldDB" id="A0A7W4UI27"/>
<accession>A0A7W4UI27</accession>
<gene>
    <name evidence="3" type="ORF">FHR80_003473</name>
</gene>
<feature type="transmembrane region" description="Helical" evidence="2">
    <location>
        <begin position="49"/>
        <end position="69"/>
    </location>
</feature>
<reference evidence="3 4" key="1">
    <citation type="submission" date="2020-08" db="EMBL/GenBank/DDBJ databases">
        <title>The Agave Microbiome: Exploring the role of microbial communities in plant adaptations to desert environments.</title>
        <authorList>
            <person name="Partida-Martinez L.P."/>
        </authorList>
    </citation>
    <scope>NUCLEOTIDE SEQUENCE [LARGE SCALE GENOMIC DNA]</scope>
    <source>
        <strain evidence="3 4">RAS26</strain>
    </source>
</reference>
<keyword evidence="2" id="KW-1133">Transmembrane helix</keyword>
<feature type="region of interest" description="Disordered" evidence="1">
    <location>
        <begin position="1"/>
        <end position="20"/>
    </location>
</feature>
<name>A0A7W4UI27_9CELL</name>
<proteinExistence type="predicted"/>
<protein>
    <submittedName>
        <fullName evidence="3">Uncharacterized protein</fullName>
    </submittedName>
</protein>
<dbReference type="RefSeq" id="WP_183297321.1">
    <property type="nucleotide sequence ID" value="NZ_JACHVX010000005.1"/>
</dbReference>
<reference evidence="3 4" key="2">
    <citation type="submission" date="2020-08" db="EMBL/GenBank/DDBJ databases">
        <authorList>
            <person name="Partida-Martinez L."/>
            <person name="Huntemann M."/>
            <person name="Clum A."/>
            <person name="Wang J."/>
            <person name="Palaniappan K."/>
            <person name="Ritter S."/>
            <person name="Chen I.-M."/>
            <person name="Stamatis D."/>
            <person name="Reddy T."/>
            <person name="O'Malley R."/>
            <person name="Daum C."/>
            <person name="Shapiro N."/>
            <person name="Ivanova N."/>
            <person name="Kyrpides N."/>
            <person name="Woyke T."/>
        </authorList>
    </citation>
    <scope>NUCLEOTIDE SEQUENCE [LARGE SCALE GENOMIC DNA]</scope>
    <source>
        <strain evidence="3 4">RAS26</strain>
    </source>
</reference>
<evidence type="ECO:0000313" key="4">
    <source>
        <dbReference type="Proteomes" id="UP000518206"/>
    </source>
</evidence>
<keyword evidence="2" id="KW-0812">Transmembrane</keyword>
<keyword evidence="2" id="KW-0472">Membrane</keyword>
<evidence type="ECO:0000256" key="2">
    <source>
        <dbReference type="SAM" id="Phobius"/>
    </source>
</evidence>
<evidence type="ECO:0000313" key="3">
    <source>
        <dbReference type="EMBL" id="MBB2924540.1"/>
    </source>
</evidence>
<dbReference type="Proteomes" id="UP000518206">
    <property type="component" value="Unassembled WGS sequence"/>
</dbReference>
<evidence type="ECO:0000256" key="1">
    <source>
        <dbReference type="SAM" id="MobiDB-lite"/>
    </source>
</evidence>
<sequence>MSTTATTHAPPAPAPAPASASAAVTAPAVAPTTPLSPAEQAARRARQHATVVASLAAVVPTLLAAQGMASVAMDVLGFTLVAAVGLAGFLELALVSSALLARASALAGRPGGADAAAVWAVSAVSGLLAGTHEFVGPEVDGVRSWESDPSTLLAAGVRVVAPLVAAWLWERVLTAARREHADRTLVEVRRDRRLLAVARAALVVRRLEESGHAQGRRVRWARRRLDRAHVAALRAVPPGADLPTVLAAVGAVDLLPTATGLGRFPGSGAHALPVETAPPAGWRTPAPETTLVEDGTEIADARHVGAFGGPVAPVGAGFTDTHTAQRPVVRAAEGAIREAAIRQLAASGLSQRSIAARVGVSKSTVARVLGAAVEVSQETGALPLLAHRVPAGAER</sequence>